<keyword evidence="3 7" id="KW-0813">Transport</keyword>
<protein>
    <submittedName>
        <fullName evidence="10">Solute carrier family 19 member 3b</fullName>
    </submittedName>
</protein>
<dbReference type="SUPFAM" id="SSF103473">
    <property type="entry name" value="MFS general substrate transporter"/>
    <property type="match status" value="1"/>
</dbReference>
<dbReference type="PIRSF" id="PIRSF028739">
    <property type="entry name" value="Folate_carrier"/>
    <property type="match status" value="1"/>
</dbReference>
<keyword evidence="6 7" id="KW-0472">Membrane</keyword>
<dbReference type="Bgee" id="ENSLOCG00000008297">
    <property type="expression patterns" value="Expressed in intestine"/>
</dbReference>
<evidence type="ECO:0000256" key="1">
    <source>
        <dbReference type="ARBA" id="ARBA00004141"/>
    </source>
</evidence>
<evidence type="ECO:0000313" key="10">
    <source>
        <dbReference type="Ensembl" id="ENSLOCP00000010082.1"/>
    </source>
</evidence>
<evidence type="ECO:0000256" key="4">
    <source>
        <dbReference type="ARBA" id="ARBA00022692"/>
    </source>
</evidence>
<dbReference type="eggNOG" id="KOG3810">
    <property type="taxonomic scope" value="Eukaryota"/>
</dbReference>
<evidence type="ECO:0000256" key="3">
    <source>
        <dbReference type="ARBA" id="ARBA00022448"/>
    </source>
</evidence>
<evidence type="ECO:0000256" key="5">
    <source>
        <dbReference type="ARBA" id="ARBA00022989"/>
    </source>
</evidence>
<feature type="transmembrane region" description="Helical" evidence="9">
    <location>
        <begin position="362"/>
        <end position="384"/>
    </location>
</feature>
<feature type="transmembrane region" description="Helical" evidence="9">
    <location>
        <begin position="170"/>
        <end position="190"/>
    </location>
</feature>
<dbReference type="AlphaFoldDB" id="W5MNX3"/>
<feature type="transmembrane region" description="Helical" evidence="9">
    <location>
        <begin position="307"/>
        <end position="328"/>
    </location>
</feature>
<keyword evidence="4 9" id="KW-0812">Transmembrane</keyword>
<name>W5MNX3_LEPOC</name>
<feature type="transmembrane region" description="Helical" evidence="9">
    <location>
        <begin position="396"/>
        <end position="418"/>
    </location>
</feature>
<evidence type="ECO:0000256" key="7">
    <source>
        <dbReference type="PIRNR" id="PIRNR028739"/>
    </source>
</evidence>
<evidence type="ECO:0000256" key="2">
    <source>
        <dbReference type="ARBA" id="ARBA00005773"/>
    </source>
</evidence>
<dbReference type="GO" id="GO:0090482">
    <property type="term" value="F:vitamin transmembrane transporter activity"/>
    <property type="evidence" value="ECO:0007669"/>
    <property type="project" value="InterPro"/>
</dbReference>
<reference evidence="10" key="3">
    <citation type="submission" date="2025-09" db="UniProtKB">
        <authorList>
            <consortium name="Ensembl"/>
        </authorList>
    </citation>
    <scope>IDENTIFICATION</scope>
</reference>
<evidence type="ECO:0000256" key="6">
    <source>
        <dbReference type="ARBA" id="ARBA00023136"/>
    </source>
</evidence>
<feature type="compositionally biased region" description="Basic residues" evidence="8">
    <location>
        <begin position="235"/>
        <end position="244"/>
    </location>
</feature>
<feature type="transmembrane region" description="Helical" evidence="9">
    <location>
        <begin position="81"/>
        <end position="102"/>
    </location>
</feature>
<dbReference type="FunFam" id="1.20.1250.20:FF:000225">
    <property type="entry name" value="Solute carrier family 19 member 1"/>
    <property type="match status" value="1"/>
</dbReference>
<comment type="subcellular location">
    <subcellularLocation>
        <location evidence="1 7">Membrane</location>
        <topology evidence="1 7">Multi-pass membrane protein</topology>
    </subcellularLocation>
</comment>
<evidence type="ECO:0000256" key="8">
    <source>
        <dbReference type="SAM" id="MobiDB-lite"/>
    </source>
</evidence>
<dbReference type="PANTHER" id="PTHR10686">
    <property type="entry name" value="FOLATE TRANSPORTER"/>
    <property type="match status" value="1"/>
</dbReference>
<feature type="transmembrane region" description="Helical" evidence="9">
    <location>
        <begin position="143"/>
        <end position="164"/>
    </location>
</feature>
<dbReference type="EMBL" id="AHAT01034251">
    <property type="status" value="NOT_ANNOTATED_CDS"/>
    <property type="molecule type" value="Genomic_DNA"/>
</dbReference>
<feature type="transmembrane region" description="Helical" evidence="9">
    <location>
        <begin position="12"/>
        <end position="28"/>
    </location>
</feature>
<keyword evidence="5 9" id="KW-1133">Transmembrane helix</keyword>
<dbReference type="GeneTree" id="ENSGT00950000183022"/>
<keyword evidence="11" id="KW-1185">Reference proteome</keyword>
<dbReference type="PANTHER" id="PTHR10686:SF38">
    <property type="entry name" value="THIAMINE TRANSPORTER 2 ISOFORM X1"/>
    <property type="match status" value="1"/>
</dbReference>
<dbReference type="Proteomes" id="UP000018468">
    <property type="component" value="Linkage group LG14"/>
</dbReference>
<feature type="region of interest" description="Disordered" evidence="8">
    <location>
        <begin position="205"/>
        <end position="244"/>
    </location>
</feature>
<dbReference type="InParanoid" id="W5MNX3"/>
<reference evidence="10" key="2">
    <citation type="submission" date="2025-08" db="UniProtKB">
        <authorList>
            <consortium name="Ensembl"/>
        </authorList>
    </citation>
    <scope>IDENTIFICATION</scope>
</reference>
<dbReference type="Gene3D" id="1.20.1250.20">
    <property type="entry name" value="MFS general substrate transporter like domains"/>
    <property type="match status" value="1"/>
</dbReference>
<feature type="transmembrane region" description="Helical" evidence="9">
    <location>
        <begin position="430"/>
        <end position="451"/>
    </location>
</feature>
<evidence type="ECO:0000256" key="9">
    <source>
        <dbReference type="SAM" id="Phobius"/>
    </source>
</evidence>
<accession>W5MNX3</accession>
<dbReference type="NCBIfam" id="TIGR00806">
    <property type="entry name" value="rfc"/>
    <property type="match status" value="1"/>
</dbReference>
<comment type="similarity">
    <text evidence="2 7">Belongs to the reduced folate carrier (RFC) transporter (TC 2.A.48) family.</text>
</comment>
<dbReference type="OMA" id="DIWACYA"/>
<feature type="compositionally biased region" description="Basic and acidic residues" evidence="8">
    <location>
        <begin position="213"/>
        <end position="225"/>
    </location>
</feature>
<evidence type="ECO:0000313" key="11">
    <source>
        <dbReference type="Proteomes" id="UP000018468"/>
    </source>
</evidence>
<dbReference type="Pfam" id="PF01770">
    <property type="entry name" value="Folate_carrier"/>
    <property type="match status" value="1"/>
</dbReference>
<dbReference type="GO" id="GO:0005886">
    <property type="term" value="C:plasma membrane"/>
    <property type="evidence" value="ECO:0000318"/>
    <property type="project" value="GO_Central"/>
</dbReference>
<reference evidence="11" key="1">
    <citation type="submission" date="2011-12" db="EMBL/GenBank/DDBJ databases">
        <title>The Draft Genome of Lepisosteus oculatus.</title>
        <authorList>
            <consortium name="The Broad Institute Genome Assembly &amp; Analysis Group"/>
            <consortium name="Computational R&amp;D Group"/>
            <consortium name="and Sequencing Platform"/>
            <person name="Di Palma F."/>
            <person name="Alfoldi J."/>
            <person name="Johnson J."/>
            <person name="Berlin A."/>
            <person name="Gnerre S."/>
            <person name="Jaffe D."/>
            <person name="MacCallum I."/>
            <person name="Young S."/>
            <person name="Walker B.J."/>
            <person name="Lander E.S."/>
            <person name="Lindblad-Toh K."/>
        </authorList>
    </citation>
    <scope>NUCLEOTIDE SEQUENCE [LARGE SCALE GENOMIC DNA]</scope>
</reference>
<dbReference type="HOGENOM" id="CLU_036909_0_1_1"/>
<feature type="transmembrane region" description="Helical" evidence="9">
    <location>
        <begin position="335"/>
        <end position="356"/>
    </location>
</feature>
<dbReference type="InterPro" id="IPR036259">
    <property type="entry name" value="MFS_trans_sf"/>
</dbReference>
<dbReference type="Ensembl" id="ENSLOCT00000010094.1">
    <property type="protein sequence ID" value="ENSLOCP00000010082.1"/>
    <property type="gene ID" value="ENSLOCG00000008297.1"/>
</dbReference>
<dbReference type="InterPro" id="IPR002666">
    <property type="entry name" value="Folate_carrier"/>
</dbReference>
<feature type="transmembrane region" description="Helical" evidence="9">
    <location>
        <begin position="54"/>
        <end position="74"/>
    </location>
</feature>
<organism evidence="10 11">
    <name type="scientific">Lepisosteus oculatus</name>
    <name type="common">Spotted gar</name>
    <dbReference type="NCBI Taxonomy" id="7918"/>
    <lineage>
        <taxon>Eukaryota</taxon>
        <taxon>Metazoa</taxon>
        <taxon>Chordata</taxon>
        <taxon>Craniata</taxon>
        <taxon>Vertebrata</taxon>
        <taxon>Euteleostomi</taxon>
        <taxon>Actinopterygii</taxon>
        <taxon>Neopterygii</taxon>
        <taxon>Holostei</taxon>
        <taxon>Semionotiformes</taxon>
        <taxon>Lepisosteidae</taxon>
        <taxon>Lepisosteus</taxon>
    </lineage>
</organism>
<feature type="transmembrane region" description="Helical" evidence="9">
    <location>
        <begin position="114"/>
        <end position="131"/>
    </location>
</feature>
<feature type="transmembrane region" description="Helical" evidence="9">
    <location>
        <begin position="270"/>
        <end position="287"/>
    </location>
</feature>
<sequence>MNSWWKDWSSSWVYHTVVLSVFGFFANFRPAEPFLTPYLVGPYKNISEEQVTNILYPIWTYSYLALLLPVFLLTDYLRYKPIIVVQGVCLVINWTLLCFAQGMPAMKYLHFNNGIATATDVAYFSYIYCVIPSDRYQKVTSYLRTATLVGYTVGSTLGQLLVSVAGLPYFYLNAINLGSALMACLSSFLLPMPRAGGMFFNKETAAPPGEQCQDSRSHDREEDRPSTPPGDIKPPRKKGQAAGKLRRKNLGCAVHLLWTSFIDCYSSRKLIYWSLWWAFATCGYYQIFNYIQLMWNHIEPSGSSPVFNGGVEAVTTLVGAIAAFSVGFMKLDWDIWGELALGLFSAISSGAVYATVLTDSIWVSYAGYVTFKASYMLLITITTFQIAANLSLECYALVFGINTFVALLLQTILTAIVVDESGLGLSIVKQFIVYGTYYVVISLLFLGRGVYTMSRYKCRSRNDSSQDVPGDSVVISSCDEEEACLIKSAKL</sequence>
<proteinExistence type="inferred from homology"/>